<feature type="region of interest" description="Disordered" evidence="1">
    <location>
        <begin position="84"/>
        <end position="109"/>
    </location>
</feature>
<dbReference type="AlphaFoldDB" id="A0AAU9Q9N8"/>
<dbReference type="EMBL" id="CAKMTQ010000034">
    <property type="protein sequence ID" value="CAH1536273.1"/>
    <property type="molecule type" value="Genomic_DNA"/>
</dbReference>
<evidence type="ECO:0000313" key="2">
    <source>
        <dbReference type="EMBL" id="CAH1536273.1"/>
    </source>
</evidence>
<gene>
    <name evidence="2" type="ORF">THF1D04_40383</name>
</gene>
<dbReference type="Proteomes" id="UP001295420">
    <property type="component" value="Unassembled WGS sequence"/>
</dbReference>
<protein>
    <submittedName>
        <fullName evidence="2">Uncharacterized protein</fullName>
    </submittedName>
</protein>
<accession>A0AAU9Q9N8</accession>
<name>A0AAU9Q9N8_9VIBR</name>
<sequence>MVKKSATNGDATLQESRTLRSERKKMENCVSGFGIRDSGFGIREHDAPRGALKLKLENKCTAILTTHFISLIYVNLKANCPHTGNYQRAPLEAKHSKSARAHQTKREPR</sequence>
<proteinExistence type="predicted"/>
<comment type="caution">
    <text evidence="2">The sequence shown here is derived from an EMBL/GenBank/DDBJ whole genome shotgun (WGS) entry which is preliminary data.</text>
</comment>
<reference evidence="2" key="1">
    <citation type="submission" date="2022-01" db="EMBL/GenBank/DDBJ databases">
        <authorList>
            <person name="Lagorce A."/>
        </authorList>
    </citation>
    <scope>NUCLEOTIDE SEQUENCE</scope>
    <source>
        <strain evidence="2">Th15_F1_D04</strain>
    </source>
</reference>
<feature type="compositionally biased region" description="Polar residues" evidence="1">
    <location>
        <begin position="1"/>
        <end position="16"/>
    </location>
</feature>
<evidence type="ECO:0000313" key="3">
    <source>
        <dbReference type="Proteomes" id="UP001295420"/>
    </source>
</evidence>
<feature type="region of interest" description="Disordered" evidence="1">
    <location>
        <begin position="1"/>
        <end position="23"/>
    </location>
</feature>
<evidence type="ECO:0000256" key="1">
    <source>
        <dbReference type="SAM" id="MobiDB-lite"/>
    </source>
</evidence>
<organism evidence="2 3">
    <name type="scientific">Vibrio owensii</name>
    <dbReference type="NCBI Taxonomy" id="696485"/>
    <lineage>
        <taxon>Bacteria</taxon>
        <taxon>Pseudomonadati</taxon>
        <taxon>Pseudomonadota</taxon>
        <taxon>Gammaproteobacteria</taxon>
        <taxon>Vibrionales</taxon>
        <taxon>Vibrionaceae</taxon>
        <taxon>Vibrio</taxon>
    </lineage>
</organism>